<protein>
    <submittedName>
        <fullName evidence="4">PpGpp synthetase catalytic domain-containing protein (RelA/SpoT-type nucleotidyltranferase)</fullName>
    </submittedName>
</protein>
<dbReference type="InterPro" id="IPR007685">
    <property type="entry name" value="RelA_SpoT"/>
</dbReference>
<dbReference type="InterPro" id="IPR043519">
    <property type="entry name" value="NT_sf"/>
</dbReference>
<dbReference type="Proteomes" id="UP000246114">
    <property type="component" value="Unassembled WGS sequence"/>
</dbReference>
<dbReference type="EMBL" id="QAMZ01000005">
    <property type="protein sequence ID" value="PWL55601.1"/>
    <property type="molecule type" value="Genomic_DNA"/>
</dbReference>
<dbReference type="Pfam" id="PF04607">
    <property type="entry name" value="RelA_SpoT"/>
    <property type="match status" value="1"/>
</dbReference>
<dbReference type="RefSeq" id="WP_051196333.1">
    <property type="nucleotide sequence ID" value="NZ_BAAACD010000039.1"/>
</dbReference>
<keyword evidence="5" id="KW-1185">Reference proteome</keyword>
<organism evidence="4 5">
    <name type="scientific">Clostridium cadaveris</name>
    <dbReference type="NCBI Taxonomy" id="1529"/>
    <lineage>
        <taxon>Bacteria</taxon>
        <taxon>Bacillati</taxon>
        <taxon>Bacillota</taxon>
        <taxon>Clostridia</taxon>
        <taxon>Eubacteriales</taxon>
        <taxon>Clostridiaceae</taxon>
        <taxon>Clostridium</taxon>
    </lineage>
</organism>
<dbReference type="SUPFAM" id="SSF81301">
    <property type="entry name" value="Nucleotidyltransferase"/>
    <property type="match status" value="1"/>
</dbReference>
<feature type="domain" description="RelA/SpoT" evidence="2">
    <location>
        <begin position="50"/>
        <end position="186"/>
    </location>
</feature>
<gene>
    <name evidence="3" type="ORF">DBY38_01350</name>
    <name evidence="4" type="ORF">SAMN04487885_12626</name>
</gene>
<dbReference type="STRING" id="1529.SAMN04487885_12626"/>
<dbReference type="eggNOG" id="COG2357">
    <property type="taxonomic scope" value="Bacteria"/>
</dbReference>
<dbReference type="PANTHER" id="PTHR41773:SF1">
    <property type="entry name" value="RELA_SPOT DOMAIN-CONTAINING PROTEIN"/>
    <property type="match status" value="1"/>
</dbReference>
<dbReference type="AlphaFoldDB" id="A0A1I2PCA5"/>
<sequence>MELHIFEFIKRVSEYMDENSAGFEEASNYIKKFFDDNLRDLDEGYLNINSRVKSIPSLKEKILRNSYYKFYDGAEEFLDNLHDLIGVRIECRFIEDEKAIYSSVKRLFNIHKGKGYYCSELDENLVLELDSSQPQVQKNGFEIYRIDGAYIKDGQKINFELQIKSLVNVFWGEIEHKIIYKNNNYTMGDDYIKQMLVSIKKNLAMIDNQLLIIDNQYNRFNAIDPHIRRSQLEKLLAKITYEIFATKMKESIGFNVDFKKSCDSIVDYMVRTTSFLGNDPSEMMIRILTRLNEIGKLDVDFSKEIVFEREIVFEDEFSSIISEKIKSLINTDFQWYLFFRILFEIERGNNAEDFEGFIIFVQNRFLGNEAFSKLYYNVDKNLGNEIKNKILLIIAEDFNSIGNISFIHEDIIEEINSHVSNAIDLICNGSTNNSIDDKELDIYLSIFNYNVQSALGAKIEVSCIVDIVKKIKNTIPNNLRRNYSLEYINELLGIKKN</sequence>
<dbReference type="Proteomes" id="UP000182135">
    <property type="component" value="Unassembled WGS sequence"/>
</dbReference>
<evidence type="ECO:0000313" key="3">
    <source>
        <dbReference type="EMBL" id="PWL55601.1"/>
    </source>
</evidence>
<dbReference type="OrthoDB" id="1694513at2"/>
<dbReference type="CDD" id="cd05399">
    <property type="entry name" value="NT_Rel-Spo_like"/>
    <property type="match status" value="1"/>
</dbReference>
<accession>A0A1I2PCA5</accession>
<evidence type="ECO:0000256" key="1">
    <source>
        <dbReference type="ARBA" id="ARBA00004976"/>
    </source>
</evidence>
<evidence type="ECO:0000259" key="2">
    <source>
        <dbReference type="SMART" id="SM00954"/>
    </source>
</evidence>
<comment type="pathway">
    <text evidence="1">Purine metabolism; ppGpp biosynthesis; ppGpp from GTP: step 1/2.</text>
</comment>
<dbReference type="PANTHER" id="PTHR41773">
    <property type="entry name" value="GTP PYROPHOSPHATASE-RELATED"/>
    <property type="match status" value="1"/>
</dbReference>
<evidence type="ECO:0000313" key="6">
    <source>
        <dbReference type="Proteomes" id="UP000246114"/>
    </source>
</evidence>
<evidence type="ECO:0000313" key="4">
    <source>
        <dbReference type="EMBL" id="SFG11081.1"/>
    </source>
</evidence>
<proteinExistence type="predicted"/>
<dbReference type="SMART" id="SM00954">
    <property type="entry name" value="RelA_SpoT"/>
    <property type="match status" value="1"/>
</dbReference>
<dbReference type="GO" id="GO:0015970">
    <property type="term" value="P:guanosine tetraphosphate biosynthetic process"/>
    <property type="evidence" value="ECO:0007669"/>
    <property type="project" value="UniProtKB-UniPathway"/>
</dbReference>
<reference evidence="4 5" key="1">
    <citation type="submission" date="2016-10" db="EMBL/GenBank/DDBJ databases">
        <authorList>
            <person name="de Groot N.N."/>
        </authorList>
    </citation>
    <scope>NUCLEOTIDE SEQUENCE [LARGE SCALE GENOMIC DNA]</scope>
    <source>
        <strain evidence="4 5">NLAE-zl-G419</strain>
    </source>
</reference>
<reference evidence="3 6" key="2">
    <citation type="submission" date="2018-03" db="EMBL/GenBank/DDBJ databases">
        <title>The uncultured portion of the human microbiome is neutrally assembled.</title>
        <authorList>
            <person name="Jeraldo P."/>
            <person name="Boardman L."/>
            <person name="White B.A."/>
            <person name="Nelson H."/>
            <person name="Goldenfeld N."/>
            <person name="Chia N."/>
        </authorList>
    </citation>
    <scope>NUCLEOTIDE SEQUENCE [LARGE SCALE GENOMIC DNA]</scope>
    <source>
        <strain evidence="3">CIM:MAG 903</strain>
    </source>
</reference>
<dbReference type="EMBL" id="FOOE01000026">
    <property type="protein sequence ID" value="SFG11081.1"/>
    <property type="molecule type" value="Genomic_DNA"/>
</dbReference>
<name>A0A1I2PCA5_9CLOT</name>
<dbReference type="UniPathway" id="UPA00908">
    <property type="reaction ID" value="UER00884"/>
</dbReference>
<dbReference type="Gene3D" id="3.30.460.10">
    <property type="entry name" value="Beta Polymerase, domain 2"/>
    <property type="match status" value="1"/>
</dbReference>
<evidence type="ECO:0000313" key="5">
    <source>
        <dbReference type="Proteomes" id="UP000182135"/>
    </source>
</evidence>